<accession>A0A8X8AD23</accession>
<reference evidence="7" key="1">
    <citation type="journal article" date="2020" name="bioRxiv">
        <title>Hybrid origin of Populus tomentosa Carr. identified through genome sequencing and phylogenomic analysis.</title>
        <authorList>
            <person name="An X."/>
            <person name="Gao K."/>
            <person name="Chen Z."/>
            <person name="Li J."/>
            <person name="Yang X."/>
            <person name="Yang X."/>
            <person name="Zhou J."/>
            <person name="Guo T."/>
            <person name="Zhao T."/>
            <person name="Huang S."/>
            <person name="Miao D."/>
            <person name="Khan W.U."/>
            <person name="Rao P."/>
            <person name="Ye M."/>
            <person name="Lei B."/>
            <person name="Liao W."/>
            <person name="Wang J."/>
            <person name="Ji L."/>
            <person name="Li Y."/>
            <person name="Guo B."/>
            <person name="Mustafa N.S."/>
            <person name="Li S."/>
            <person name="Yun Q."/>
            <person name="Keller S.R."/>
            <person name="Mao J."/>
            <person name="Zhang R."/>
            <person name="Strauss S.H."/>
        </authorList>
    </citation>
    <scope>NUCLEOTIDE SEQUENCE</scope>
    <source>
        <strain evidence="7">GM15</strain>
        <tissue evidence="7">Leaf</tissue>
    </source>
</reference>
<proteinExistence type="predicted"/>
<evidence type="ECO:0000256" key="5">
    <source>
        <dbReference type="ARBA" id="ARBA00023242"/>
    </source>
</evidence>
<dbReference type="PROSITE" id="PS50888">
    <property type="entry name" value="BHLH"/>
    <property type="match status" value="1"/>
</dbReference>
<keyword evidence="4" id="KW-0804">Transcription</keyword>
<keyword evidence="5" id="KW-0539">Nucleus</keyword>
<dbReference type="Proteomes" id="UP000886885">
    <property type="component" value="Chromosome 2D"/>
</dbReference>
<dbReference type="InterPro" id="IPR054502">
    <property type="entry name" value="bHLH-TF_ACT-like_plant"/>
</dbReference>
<organism evidence="7 8">
    <name type="scientific">Populus tomentosa</name>
    <name type="common">Chinese white poplar</name>
    <dbReference type="NCBI Taxonomy" id="118781"/>
    <lineage>
        <taxon>Eukaryota</taxon>
        <taxon>Viridiplantae</taxon>
        <taxon>Streptophyta</taxon>
        <taxon>Embryophyta</taxon>
        <taxon>Tracheophyta</taxon>
        <taxon>Spermatophyta</taxon>
        <taxon>Magnoliopsida</taxon>
        <taxon>eudicotyledons</taxon>
        <taxon>Gunneridae</taxon>
        <taxon>Pentapetalae</taxon>
        <taxon>rosids</taxon>
        <taxon>fabids</taxon>
        <taxon>Malpighiales</taxon>
        <taxon>Salicaceae</taxon>
        <taxon>Saliceae</taxon>
        <taxon>Populus</taxon>
    </lineage>
</organism>
<dbReference type="EMBL" id="JAAWWB010000004">
    <property type="protein sequence ID" value="KAG6784770.1"/>
    <property type="molecule type" value="Genomic_DNA"/>
</dbReference>
<evidence type="ECO:0000313" key="7">
    <source>
        <dbReference type="EMBL" id="KAG6784770.1"/>
    </source>
</evidence>
<name>A0A8X8AD23_POPTO</name>
<protein>
    <recommendedName>
        <fullName evidence="6">BHLH domain-containing protein</fullName>
    </recommendedName>
</protein>
<dbReference type="GO" id="GO:0046983">
    <property type="term" value="F:protein dimerization activity"/>
    <property type="evidence" value="ECO:0007669"/>
    <property type="project" value="InterPro"/>
</dbReference>
<dbReference type="GO" id="GO:0005634">
    <property type="term" value="C:nucleus"/>
    <property type="evidence" value="ECO:0007669"/>
    <property type="project" value="UniProtKB-SubCell"/>
</dbReference>
<evidence type="ECO:0000256" key="2">
    <source>
        <dbReference type="ARBA" id="ARBA00023015"/>
    </source>
</evidence>
<dbReference type="PANTHER" id="PTHR46266:SF1">
    <property type="entry name" value="TRANSCRIPTION FACTOR MYC1"/>
    <property type="match status" value="1"/>
</dbReference>
<dbReference type="Pfam" id="PF22754">
    <property type="entry name" value="bHLH-TF_ACT-like_plant"/>
    <property type="match status" value="1"/>
</dbReference>
<evidence type="ECO:0000256" key="3">
    <source>
        <dbReference type="ARBA" id="ARBA00023159"/>
    </source>
</evidence>
<comment type="subcellular location">
    <subcellularLocation>
        <location evidence="1">Nucleus</location>
    </subcellularLocation>
</comment>
<dbReference type="OrthoDB" id="690068at2759"/>
<dbReference type="PANTHER" id="PTHR46266">
    <property type="entry name" value="TRANSCRIPTION FACTOR TT8"/>
    <property type="match status" value="1"/>
</dbReference>
<dbReference type="SMART" id="SM00353">
    <property type="entry name" value="HLH"/>
    <property type="match status" value="1"/>
</dbReference>
<dbReference type="InterPro" id="IPR011598">
    <property type="entry name" value="bHLH_dom"/>
</dbReference>
<sequence>MAHAVQSQQAILEKLRKQLAVAVRSVQWSYAIFWSLSTRQKGVLEWGDGYYNGDIKTRKVQATELKADKIGLQRSEQLRELYKSLLGGDDGQQAKRSSPALSPEDLSDEEWYYLVCMSFVFNPGEGLPGRALASKQTIWLCNAQYADSKVFSRSLLAKVTTDLFLYEYIMLMLWTHLHRLAPALAFAGKTVVCFPYLEGVMELGVTELFINALIAFLLLFLAYFKVTEDPSLIQHIKASLLDFSKPDCSEKSSSAAHNGDDDEDPMSTKISHEIVDSLALENLYTPTDDIELEQEGINDLHGNLREEFKRNSPDDCSDGCEYNHQTEDSMHEGLNGGVSQVQSWHFMDDEFSDDVLDSMNSSECISEAVVKQGKAVLSSKEKNVTRLQSQVFQEGNHTKLSSFDLGADDDLHYRRTMCVILKSSSQSIENPCFRSADHKSSFFSWKKRAVDGLMPRVQQNMLKKILFSVPLIYGGHSRRFEKENGGTDFLKKLEGCETCKEHYKSDKQRVKDKFIALRSMVPSISEIDKESILSDTINYLKQLESRVAELESFKGWIDHEAGHRRSYMDMVDQTSDNDDIKKIDNGKRSWVNKRKALDIDEAELELDGVSPKDGMPLDLKVCTKEKEVLIEIRCPYREYMLLDIMDEINKLQLDVHSVQSSTLDGIFALTLKSKFRGAAVAPAGMIKQALWKIAGKT</sequence>
<dbReference type="AlphaFoldDB" id="A0A8X8AD23"/>
<dbReference type="InterPro" id="IPR025610">
    <property type="entry name" value="MYC/MYB_N"/>
</dbReference>
<keyword evidence="3" id="KW-0010">Activator</keyword>
<dbReference type="Pfam" id="PF14215">
    <property type="entry name" value="bHLH-MYC_N"/>
    <property type="match status" value="1"/>
</dbReference>
<evidence type="ECO:0000256" key="1">
    <source>
        <dbReference type="ARBA" id="ARBA00004123"/>
    </source>
</evidence>
<keyword evidence="2" id="KW-0805">Transcription regulation</keyword>
<gene>
    <name evidence="7" type="ORF">POTOM_010477</name>
</gene>
<keyword evidence="8" id="KW-1185">Reference proteome</keyword>
<evidence type="ECO:0000256" key="4">
    <source>
        <dbReference type="ARBA" id="ARBA00023163"/>
    </source>
</evidence>
<evidence type="ECO:0000313" key="8">
    <source>
        <dbReference type="Proteomes" id="UP000886885"/>
    </source>
</evidence>
<comment type="caution">
    <text evidence="7">The sequence shown here is derived from an EMBL/GenBank/DDBJ whole genome shotgun (WGS) entry which is preliminary data.</text>
</comment>
<dbReference type="GO" id="GO:0080090">
    <property type="term" value="P:regulation of primary metabolic process"/>
    <property type="evidence" value="ECO:0007669"/>
    <property type="project" value="UniProtKB-ARBA"/>
</dbReference>
<evidence type="ECO:0000259" key="6">
    <source>
        <dbReference type="PROSITE" id="PS50888"/>
    </source>
</evidence>
<feature type="domain" description="BHLH" evidence="6">
    <location>
        <begin position="494"/>
        <end position="543"/>
    </location>
</feature>